<gene>
    <name evidence="2" type="ORF">R69888_03548</name>
</gene>
<evidence type="ECO:0000313" key="3">
    <source>
        <dbReference type="Proteomes" id="UP000672526"/>
    </source>
</evidence>
<keyword evidence="3" id="KW-1185">Reference proteome</keyword>
<evidence type="ECO:0000313" key="2">
    <source>
        <dbReference type="EMBL" id="CAE6764117.1"/>
    </source>
</evidence>
<feature type="transmembrane region" description="Helical" evidence="1">
    <location>
        <begin position="76"/>
        <end position="94"/>
    </location>
</feature>
<keyword evidence="1" id="KW-1133">Transmembrane helix</keyword>
<accession>A0ABM8RPB3</accession>
<proteinExistence type="predicted"/>
<dbReference type="Proteomes" id="UP000672526">
    <property type="component" value="Unassembled WGS sequence"/>
</dbReference>
<organism evidence="2 3">
    <name type="scientific">Paraburkholderia haematera</name>
    <dbReference type="NCBI Taxonomy" id="2793077"/>
    <lineage>
        <taxon>Bacteria</taxon>
        <taxon>Pseudomonadati</taxon>
        <taxon>Pseudomonadota</taxon>
        <taxon>Betaproteobacteria</taxon>
        <taxon>Burkholderiales</taxon>
        <taxon>Burkholderiaceae</taxon>
        <taxon>Paraburkholderia</taxon>
    </lineage>
</organism>
<comment type="caution">
    <text evidence="2">The sequence shown here is derived from an EMBL/GenBank/DDBJ whole genome shotgun (WGS) entry which is preliminary data.</text>
</comment>
<sequence>MRVFANRMAAYSEGADERNESGGPGNLVNPGSNHLYARTAHPHLMAALLYSCEMCATQRERPVMSTQRIMRITKRLALVALALLGLSFGALTWADDNATALKDKYGTLAPQLKSNVFRRPIHLDSEETQNTLKGDIYAVVDYPFATVNSAFNDPQQGPANWCEVLILHLNTKYCHATSGSNGATISMNVGKKTEQELGDTFLVQFNYRSVATSPDYFQVDLGAAKGPLSTKDYRIVLEAVAIGEGRTFLHLTYSYGFGMAGRIAMKVYLATIGSAKVGFTRASSGDYIGGVRGLVERNTMRYYLAIDAYLGSLAFPADKRVDQRFSTWFDATEQYPRQLHELDRQEYLQMKKNEYQRQQMAQ</sequence>
<keyword evidence="1" id="KW-0812">Transmembrane</keyword>
<reference evidence="2 3" key="1">
    <citation type="submission" date="2021-02" db="EMBL/GenBank/DDBJ databases">
        <authorList>
            <person name="Vanwijnsberghe S."/>
        </authorList>
    </citation>
    <scope>NUCLEOTIDE SEQUENCE [LARGE SCALE GENOMIC DNA]</scope>
    <source>
        <strain evidence="2 3">LMG 31837</strain>
    </source>
</reference>
<dbReference type="EMBL" id="CAJNBK010000009">
    <property type="protein sequence ID" value="CAE6764117.1"/>
    <property type="molecule type" value="Genomic_DNA"/>
</dbReference>
<name>A0ABM8RPB3_9BURK</name>
<protein>
    <submittedName>
        <fullName evidence="2">Uncharacterized protein</fullName>
    </submittedName>
</protein>
<evidence type="ECO:0000256" key="1">
    <source>
        <dbReference type="SAM" id="Phobius"/>
    </source>
</evidence>
<keyword evidence="1" id="KW-0472">Membrane</keyword>